<dbReference type="GO" id="GO:0004370">
    <property type="term" value="F:glycerol kinase activity"/>
    <property type="evidence" value="ECO:0007669"/>
    <property type="project" value="UniProtKB-EC"/>
</dbReference>
<sequence>MAILSIDQGTTGTTCIVYDAEGASVSRSYRELTQHYPREGWVEHDPMEIWRSVLECVGEVRREYPGPIAALGITNQRETTIVWDRVSGRPVHNAIVWQCRRTADICRRYQTEQERITLATGLPLDAYFSATKIRWILEAHPELDLGTLLFGTVDSWLVWNLTGGRTHATDFTNASRTMLFDIRSKQWDPGLLELFGVPASMLPEVRGSMDGFGRVSDVPGLRGVPIAAVVGDQQAALFGQCCFEAGSVKNTYGTGCFMVMNTGGELVRSKSGLLSTLAIQPDGRPCYALEGSVFIGGAVVQWLRDALGIIGSAAETEAIAVEAGSNGGVYMVPAFTGLGAPHWQMDARGTIVGLTRGSGRPQIVRAALESIAYQSADVFEAMRADTGMAAGSLTVDGGAVSNSFLMQFQADILGIRLKRPKNIESTALGAASLAGLQCGFWQRADELPALQMEGDLFLPAMEDGLRRSLFDGWRKALCQTLAC</sequence>
<dbReference type="PANTHER" id="PTHR10196">
    <property type="entry name" value="SUGAR KINASE"/>
    <property type="match status" value="1"/>
</dbReference>
<dbReference type="InterPro" id="IPR005999">
    <property type="entry name" value="Glycerol_kin"/>
</dbReference>
<dbReference type="GO" id="GO:0006072">
    <property type="term" value="P:glycerol-3-phosphate metabolic process"/>
    <property type="evidence" value="ECO:0007669"/>
    <property type="project" value="InterPro"/>
</dbReference>
<dbReference type="InterPro" id="IPR018483">
    <property type="entry name" value="Carb_kinase_FGGY_CS"/>
</dbReference>
<evidence type="ECO:0000256" key="11">
    <source>
        <dbReference type="RuleBase" id="RU003733"/>
    </source>
</evidence>
<dbReference type="PROSITE" id="PS00445">
    <property type="entry name" value="FGGY_KINASES_2"/>
    <property type="match status" value="1"/>
</dbReference>
<dbReference type="Pfam" id="PF00370">
    <property type="entry name" value="FGGY_N"/>
    <property type="match status" value="1"/>
</dbReference>
<evidence type="ECO:0000259" key="13">
    <source>
        <dbReference type="Pfam" id="PF02782"/>
    </source>
</evidence>
<keyword evidence="7" id="KW-0319">Glycerol metabolism</keyword>
<dbReference type="Proteomes" id="UP000076481">
    <property type="component" value="Unassembled WGS sequence"/>
</dbReference>
<dbReference type="FunFam" id="3.30.420.40:FF:000007">
    <property type="entry name" value="Glycerol kinase"/>
    <property type="match status" value="1"/>
</dbReference>
<evidence type="ECO:0000256" key="3">
    <source>
        <dbReference type="ARBA" id="ARBA00012099"/>
    </source>
</evidence>
<evidence type="ECO:0000256" key="8">
    <source>
        <dbReference type="ARBA" id="ARBA00022840"/>
    </source>
</evidence>
<evidence type="ECO:0000256" key="7">
    <source>
        <dbReference type="ARBA" id="ARBA00022798"/>
    </source>
</evidence>
<dbReference type="NCBIfam" id="TIGR01311">
    <property type="entry name" value="glycerol_kin"/>
    <property type="match status" value="1"/>
</dbReference>
<dbReference type="EMBL" id="LVWG01000021">
    <property type="protein sequence ID" value="KZK74619.1"/>
    <property type="molecule type" value="Genomic_DNA"/>
</dbReference>
<dbReference type="InterPro" id="IPR018485">
    <property type="entry name" value="FGGY_C"/>
</dbReference>
<dbReference type="SUPFAM" id="SSF53067">
    <property type="entry name" value="Actin-like ATPase domain"/>
    <property type="match status" value="2"/>
</dbReference>
<name>A0A165LZG8_PELLU</name>
<comment type="caution">
    <text evidence="14">The sequence shown here is derived from an EMBL/GenBank/DDBJ whole genome shotgun (WGS) entry which is preliminary data.</text>
</comment>
<proteinExistence type="inferred from homology"/>
<feature type="domain" description="Carbohydrate kinase FGGY C-terminal" evidence="13">
    <location>
        <begin position="249"/>
        <end position="436"/>
    </location>
</feature>
<dbReference type="NCBIfam" id="NF000756">
    <property type="entry name" value="PRK00047.1"/>
    <property type="match status" value="1"/>
</dbReference>
<gene>
    <name evidence="14" type="primary">glpK</name>
    <name evidence="14" type="ORF">A3K90_09190</name>
</gene>
<dbReference type="CDD" id="cd07786">
    <property type="entry name" value="FGGY_EcGK_like"/>
    <property type="match status" value="1"/>
</dbReference>
<evidence type="ECO:0000256" key="6">
    <source>
        <dbReference type="ARBA" id="ARBA00022777"/>
    </source>
</evidence>
<dbReference type="GO" id="GO:0006071">
    <property type="term" value="P:glycerol metabolic process"/>
    <property type="evidence" value="ECO:0007669"/>
    <property type="project" value="UniProtKB-KW"/>
</dbReference>
<evidence type="ECO:0000313" key="14">
    <source>
        <dbReference type="EMBL" id="KZK74619.1"/>
    </source>
</evidence>
<keyword evidence="6 11" id="KW-0418">Kinase</keyword>
<protein>
    <recommendedName>
        <fullName evidence="3">glycerol kinase</fullName>
        <ecNumber evidence="3">2.7.1.30</ecNumber>
    </recommendedName>
    <alternativeName>
        <fullName evidence="9">ATP:glycerol 3-phosphotransferase</fullName>
    </alternativeName>
</protein>
<dbReference type="PANTHER" id="PTHR10196:SF69">
    <property type="entry name" value="GLYCEROL KINASE"/>
    <property type="match status" value="1"/>
</dbReference>
<comment type="catalytic activity">
    <reaction evidence="10">
        <text>glycerol + ATP = sn-glycerol 3-phosphate + ADP + H(+)</text>
        <dbReference type="Rhea" id="RHEA:21644"/>
        <dbReference type="ChEBI" id="CHEBI:15378"/>
        <dbReference type="ChEBI" id="CHEBI:17754"/>
        <dbReference type="ChEBI" id="CHEBI:30616"/>
        <dbReference type="ChEBI" id="CHEBI:57597"/>
        <dbReference type="ChEBI" id="CHEBI:456216"/>
        <dbReference type="EC" id="2.7.1.30"/>
    </reaction>
</comment>
<comment type="similarity">
    <text evidence="2 11">Belongs to the FGGY kinase family.</text>
</comment>
<dbReference type="InterPro" id="IPR000577">
    <property type="entry name" value="Carb_kinase_FGGY"/>
</dbReference>
<dbReference type="Pfam" id="PF02782">
    <property type="entry name" value="FGGY_C"/>
    <property type="match status" value="1"/>
</dbReference>
<keyword evidence="4 11" id="KW-0808">Transferase</keyword>
<evidence type="ECO:0000313" key="15">
    <source>
        <dbReference type="Proteomes" id="UP000076481"/>
    </source>
</evidence>
<evidence type="ECO:0000256" key="5">
    <source>
        <dbReference type="ARBA" id="ARBA00022741"/>
    </source>
</evidence>
<evidence type="ECO:0000259" key="12">
    <source>
        <dbReference type="Pfam" id="PF00370"/>
    </source>
</evidence>
<dbReference type="GO" id="GO:0005524">
    <property type="term" value="F:ATP binding"/>
    <property type="evidence" value="ECO:0007669"/>
    <property type="project" value="UniProtKB-KW"/>
</dbReference>
<accession>A0A165LZG8</accession>
<dbReference type="GO" id="GO:0005829">
    <property type="term" value="C:cytosol"/>
    <property type="evidence" value="ECO:0007669"/>
    <property type="project" value="TreeGrafter"/>
</dbReference>
<evidence type="ECO:0000256" key="9">
    <source>
        <dbReference type="ARBA" id="ARBA00043149"/>
    </source>
</evidence>
<dbReference type="Gene3D" id="3.30.420.40">
    <property type="match status" value="2"/>
</dbReference>
<keyword evidence="5" id="KW-0547">Nucleotide-binding</keyword>
<dbReference type="PIRSF" id="PIRSF000538">
    <property type="entry name" value="GlpK"/>
    <property type="match status" value="1"/>
</dbReference>
<dbReference type="InterPro" id="IPR018484">
    <property type="entry name" value="FGGY_N"/>
</dbReference>
<dbReference type="InterPro" id="IPR043129">
    <property type="entry name" value="ATPase_NBD"/>
</dbReference>
<organism evidence="14 15">
    <name type="scientific">Pelodictyon luteolum</name>
    <dbReference type="NCBI Taxonomy" id="1100"/>
    <lineage>
        <taxon>Bacteria</taxon>
        <taxon>Pseudomonadati</taxon>
        <taxon>Chlorobiota</taxon>
        <taxon>Chlorobiia</taxon>
        <taxon>Chlorobiales</taxon>
        <taxon>Chlorobiaceae</taxon>
        <taxon>Chlorobium/Pelodictyon group</taxon>
        <taxon>Pelodictyon</taxon>
    </lineage>
</organism>
<evidence type="ECO:0000256" key="2">
    <source>
        <dbReference type="ARBA" id="ARBA00009156"/>
    </source>
</evidence>
<dbReference type="AlphaFoldDB" id="A0A165LZG8"/>
<evidence type="ECO:0000256" key="1">
    <source>
        <dbReference type="ARBA" id="ARBA00005190"/>
    </source>
</evidence>
<dbReference type="RefSeq" id="WP_303681183.1">
    <property type="nucleotide sequence ID" value="NZ_LVWG01000021.1"/>
</dbReference>
<dbReference type="EC" id="2.7.1.30" evidence="3"/>
<feature type="domain" description="Carbohydrate kinase FGGY N-terminal" evidence="12">
    <location>
        <begin position="3"/>
        <end position="239"/>
    </location>
</feature>
<evidence type="ECO:0000256" key="4">
    <source>
        <dbReference type="ARBA" id="ARBA00022679"/>
    </source>
</evidence>
<comment type="pathway">
    <text evidence="1">Polyol metabolism; glycerol degradation via glycerol kinase pathway; sn-glycerol 3-phosphate from glycerol: step 1/1.</text>
</comment>
<keyword evidence="8" id="KW-0067">ATP-binding</keyword>
<dbReference type="FunFam" id="3.30.420.40:FF:000008">
    <property type="entry name" value="Glycerol kinase"/>
    <property type="match status" value="1"/>
</dbReference>
<reference evidence="14 15" key="1">
    <citation type="submission" date="2016-03" db="EMBL/GenBank/DDBJ databases">
        <title>Speciation and ecological success in dimly lit waters: horizontal gene transfer in a green sulfur bacteria bloom unveiled by metagenomic assembly.</title>
        <authorList>
            <person name="Llorens-Mares T."/>
            <person name="Liu Z."/>
            <person name="Allen L.Z."/>
            <person name="Rusch D.B."/>
            <person name="Craig M.T."/>
            <person name="Dupont C.L."/>
            <person name="Bryant D.A."/>
            <person name="Casamayor E.O."/>
        </authorList>
    </citation>
    <scope>NUCLEOTIDE SEQUENCE [LARGE SCALE GENOMIC DNA]</scope>
    <source>
        <strain evidence="14">CIII</strain>
    </source>
</reference>
<evidence type="ECO:0000256" key="10">
    <source>
        <dbReference type="ARBA" id="ARBA00052101"/>
    </source>
</evidence>